<dbReference type="STRING" id="1117702.AQZ52_14645"/>
<sequence length="275" mass="28607">MIALAAHAGLIAALTLAPPGRTIMSPPERMTVTFADETADTSTSPDPNEAAAADVAPVIGEPAPEPVAAEPVPQMAPPQPLPKPAPAQQPQAKPAPQPRPAPKAAPLPPPRAAPAAPPKPAARPAAASPPADPRQRRRSDAPGGASQLGPDFLKGINTGTRPGATGNPADAASEQVKAAIRVTINRKVLPPWNSCPVNGVEIEKLRASVTFQLDRGGNITSIAPPVLSGQTPANTPQVSRFTECAVRAIRTAAPFNLPPESYEFWKTYKLNFRKE</sequence>
<name>A0A117UTK3_9SPHN</name>
<evidence type="ECO:0000256" key="1">
    <source>
        <dbReference type="SAM" id="MobiDB-lite"/>
    </source>
</evidence>
<gene>
    <name evidence="2" type="ORF">AQZ52_14645</name>
</gene>
<accession>A0A117UTK3</accession>
<proteinExistence type="predicted"/>
<dbReference type="Proteomes" id="UP000058012">
    <property type="component" value="Unassembled WGS sequence"/>
</dbReference>
<evidence type="ECO:0000313" key="3">
    <source>
        <dbReference type="Proteomes" id="UP000058012"/>
    </source>
</evidence>
<keyword evidence="3" id="KW-1185">Reference proteome</keyword>
<dbReference type="Gene3D" id="3.30.1150.10">
    <property type="match status" value="1"/>
</dbReference>
<protein>
    <recommendedName>
        <fullName evidence="4">Energy transducer TonB</fullName>
    </recommendedName>
</protein>
<dbReference type="EMBL" id="LLZS01000009">
    <property type="protein sequence ID" value="KUR70600.1"/>
    <property type="molecule type" value="Genomic_DNA"/>
</dbReference>
<feature type="region of interest" description="Disordered" evidence="1">
    <location>
        <begin position="36"/>
        <end position="169"/>
    </location>
</feature>
<evidence type="ECO:0008006" key="4">
    <source>
        <dbReference type="Google" id="ProtNLM"/>
    </source>
</evidence>
<evidence type="ECO:0000313" key="2">
    <source>
        <dbReference type="EMBL" id="KUR70600.1"/>
    </source>
</evidence>
<organism evidence="2 3">
    <name type="scientific">Novosphingobium fuchskuhlense</name>
    <dbReference type="NCBI Taxonomy" id="1117702"/>
    <lineage>
        <taxon>Bacteria</taxon>
        <taxon>Pseudomonadati</taxon>
        <taxon>Pseudomonadota</taxon>
        <taxon>Alphaproteobacteria</taxon>
        <taxon>Sphingomonadales</taxon>
        <taxon>Sphingomonadaceae</taxon>
        <taxon>Novosphingobium</taxon>
    </lineage>
</organism>
<dbReference type="AlphaFoldDB" id="A0A117UTK3"/>
<comment type="caution">
    <text evidence="2">The sequence shown here is derived from an EMBL/GenBank/DDBJ whole genome shotgun (WGS) entry which is preliminary data.</text>
</comment>
<feature type="compositionally biased region" description="Pro residues" evidence="1">
    <location>
        <begin position="74"/>
        <end position="121"/>
    </location>
</feature>
<reference evidence="2 3" key="1">
    <citation type="submission" date="2015-10" db="EMBL/GenBank/DDBJ databases">
        <title>Draft genome sequence of Novosphingobium fuchskuhlense DSM 25065 isolated from a surface water sample of the southwest basin of Lake Grosse Fuchskuhle.</title>
        <authorList>
            <person name="Ruckert C."/>
            <person name="Winkler A."/>
            <person name="Glaeser J."/>
            <person name="Grossart H.-P."/>
            <person name="Kalinowski J."/>
            <person name="Glaeser S."/>
        </authorList>
    </citation>
    <scope>NUCLEOTIDE SEQUENCE [LARGE SCALE GENOMIC DNA]</scope>
    <source>
        <strain evidence="2 3">FNE08-7</strain>
    </source>
</reference>